<dbReference type="InterPro" id="IPR009666">
    <property type="entry name" value="Uncharacterised_Ycf35"/>
</dbReference>
<dbReference type="RefSeq" id="WP_075063964.1">
    <property type="nucleotide sequence ID" value="NZ_LGCL01000039.1"/>
</dbReference>
<keyword evidence="2" id="KW-1185">Reference proteome</keyword>
<comment type="caution">
    <text evidence="1">The sequence shown here is derived from an EMBL/GenBank/DDBJ whole genome shotgun (WGS) entry which is preliminary data.</text>
</comment>
<dbReference type="STRING" id="1134406.ADN00_15635"/>
<evidence type="ECO:0008006" key="3">
    <source>
        <dbReference type="Google" id="ProtNLM"/>
    </source>
</evidence>
<dbReference type="AlphaFoldDB" id="A0A0P6XBU6"/>
<reference evidence="1 2" key="1">
    <citation type="submission" date="2015-07" db="EMBL/GenBank/DDBJ databases">
        <title>Genome sequence of Ornatilinea apprima DSM 23815.</title>
        <authorList>
            <person name="Hemp J."/>
            <person name="Ward L.M."/>
            <person name="Pace L.A."/>
            <person name="Fischer W.W."/>
        </authorList>
    </citation>
    <scope>NUCLEOTIDE SEQUENCE [LARGE SCALE GENOMIC DNA]</scope>
    <source>
        <strain evidence="1 2">P3M-1</strain>
    </source>
</reference>
<evidence type="ECO:0000313" key="1">
    <source>
        <dbReference type="EMBL" id="KPL72247.1"/>
    </source>
</evidence>
<dbReference type="Pfam" id="PF06868">
    <property type="entry name" value="DUF1257"/>
    <property type="match status" value="1"/>
</dbReference>
<proteinExistence type="predicted"/>
<dbReference type="OrthoDB" id="163953at2"/>
<dbReference type="EMBL" id="LGCL01000039">
    <property type="protein sequence ID" value="KPL72247.1"/>
    <property type="molecule type" value="Genomic_DNA"/>
</dbReference>
<evidence type="ECO:0000313" key="2">
    <source>
        <dbReference type="Proteomes" id="UP000050417"/>
    </source>
</evidence>
<sequence length="142" mass="16128">MSKYREIKTEFRNPTSLKKALDEMGVKYEASLDARSNSITLWSNWKTWGGESQAVAIAIQKDEASRVGLGCYDGVGFHWNGSSYDLVADHMDENLNSVVSQMNKLRQSYAKQEIRRQAYQRGYGVQEAVGQDGVIRMTLVRR</sequence>
<organism evidence="1 2">
    <name type="scientific">Ornatilinea apprima</name>
    <dbReference type="NCBI Taxonomy" id="1134406"/>
    <lineage>
        <taxon>Bacteria</taxon>
        <taxon>Bacillati</taxon>
        <taxon>Chloroflexota</taxon>
        <taxon>Anaerolineae</taxon>
        <taxon>Anaerolineales</taxon>
        <taxon>Anaerolineaceae</taxon>
        <taxon>Ornatilinea</taxon>
    </lineage>
</organism>
<gene>
    <name evidence="1" type="ORF">ADN00_15635</name>
</gene>
<protein>
    <recommendedName>
        <fullName evidence="3">DUF1257 domain-containing protein</fullName>
    </recommendedName>
</protein>
<name>A0A0P6XBU6_9CHLR</name>
<accession>A0A0P6XBU6</accession>
<dbReference type="Proteomes" id="UP000050417">
    <property type="component" value="Unassembled WGS sequence"/>
</dbReference>